<dbReference type="SUPFAM" id="SSF48452">
    <property type="entry name" value="TPR-like"/>
    <property type="match status" value="2"/>
</dbReference>
<evidence type="ECO:0000256" key="3">
    <source>
        <dbReference type="PROSITE-ProRule" id="PRU00339"/>
    </source>
</evidence>
<feature type="region of interest" description="Disordered" evidence="4">
    <location>
        <begin position="225"/>
        <end position="263"/>
    </location>
</feature>
<feature type="compositionally biased region" description="Basic and acidic residues" evidence="4">
    <location>
        <begin position="233"/>
        <end position="258"/>
    </location>
</feature>
<feature type="compositionally biased region" description="Basic and acidic residues" evidence="4">
    <location>
        <begin position="284"/>
        <end position="294"/>
    </location>
</feature>
<dbReference type="PROSITE" id="PS50005">
    <property type="entry name" value="TPR"/>
    <property type="match status" value="1"/>
</dbReference>
<reference evidence="5 6" key="1">
    <citation type="submission" date="2017-11" db="EMBL/GenBank/DDBJ databases">
        <title>Genome-resolved metagenomics identifies genetic mobility, metabolic interactions, and unexpected diversity in perchlorate-reducing communities.</title>
        <authorList>
            <person name="Barnum T.P."/>
            <person name="Figueroa I.A."/>
            <person name="Carlstrom C.I."/>
            <person name="Lucas L.N."/>
            <person name="Engelbrektson A.L."/>
            <person name="Coates J.D."/>
        </authorList>
    </citation>
    <scope>NUCLEOTIDE SEQUENCE [LARGE SCALE GENOMIC DNA]</scope>
    <source>
        <strain evidence="5">BM706</strain>
    </source>
</reference>
<dbReference type="Pfam" id="PF13181">
    <property type="entry name" value="TPR_8"/>
    <property type="match status" value="1"/>
</dbReference>
<dbReference type="GO" id="GO:0035269">
    <property type="term" value="P:protein O-linked glycosylation via mannose"/>
    <property type="evidence" value="ECO:0007669"/>
    <property type="project" value="TreeGrafter"/>
</dbReference>
<organism evidence="5 6">
    <name type="scientific">Muiribacterium halophilum</name>
    <dbReference type="NCBI Taxonomy" id="2053465"/>
    <lineage>
        <taxon>Bacteria</taxon>
        <taxon>Candidatus Muiribacteriota</taxon>
        <taxon>Candidatus Muiribacteriia</taxon>
        <taxon>Candidatus Muiribacteriales</taxon>
        <taxon>Candidatus Muiribacteriaceae</taxon>
        <taxon>Candidatus Muiribacterium</taxon>
    </lineage>
</organism>
<proteinExistence type="predicted"/>
<feature type="repeat" description="TPR" evidence="3">
    <location>
        <begin position="82"/>
        <end position="115"/>
    </location>
</feature>
<dbReference type="GO" id="GO:0000030">
    <property type="term" value="F:mannosyltransferase activity"/>
    <property type="evidence" value="ECO:0007669"/>
    <property type="project" value="TreeGrafter"/>
</dbReference>
<protein>
    <recommendedName>
        <fullName evidence="7">Tetratricopeptide repeat protein</fullName>
    </recommendedName>
</protein>
<dbReference type="PANTHER" id="PTHR44227">
    <property type="match status" value="1"/>
</dbReference>
<dbReference type="SMART" id="SM00028">
    <property type="entry name" value="TPR"/>
    <property type="match status" value="4"/>
</dbReference>
<evidence type="ECO:0000313" key="6">
    <source>
        <dbReference type="Proteomes" id="UP000234857"/>
    </source>
</evidence>
<keyword evidence="2 3" id="KW-0802">TPR repeat</keyword>
<evidence type="ECO:0000256" key="2">
    <source>
        <dbReference type="ARBA" id="ARBA00022803"/>
    </source>
</evidence>
<dbReference type="Gene3D" id="1.25.40.10">
    <property type="entry name" value="Tetratricopeptide repeat domain"/>
    <property type="match status" value="2"/>
</dbReference>
<name>A0A2N5ZCF7_MUIH1</name>
<dbReference type="Proteomes" id="UP000234857">
    <property type="component" value="Unassembled WGS sequence"/>
</dbReference>
<dbReference type="InterPro" id="IPR019734">
    <property type="entry name" value="TPR_rpt"/>
</dbReference>
<sequence>MRYYSLFILISFVISINAEIPDIKKLWKKYDYNSSSSTMSIQKQNNNSKSKLDSAAELVKNGDYSKALKIYEGLLNKNVRSSHIHTAIGYCFEKMGNIENAIAFYTKAIGLTPVDPNAYNNLAYLTADRAATPDEVFPSIKLIDTALKYAKGNLKYNQTKLFILKKASLMDDWEDIALEILKKNPNINSINIELGEYYIKKGDYVQARLFLNRALPEKRAQQILATIPSQNNQKKESQNENKVDIKNDFVNSDEKSPSDDNMSENFKEFQQDYLVQIADEVKNKEDEKQKEKNNDVIVPNPSSTSPDIVRLRVNYEDSFDTGLDAYNNGNYSKAMEYFEDFINISKKNKNFSEKLLRALKYKGLILTKEGNSSKNIWGEIDFVESCVFVDKARKLKQSSSLEALRKHLLSGLSNSNLSALREIISQSLAVLEGYKKEKEDIELFYDIDFKIPQNITEVFPSKTAEYFTQGYKSLIEKKYTECEKYFKLSVNNSPSYFPGYYNLSVLSVKNSKLVDALTYIERSERYCMYNEPFYKDIRKLYNALNLYML</sequence>
<accession>A0A2N5ZCF7</accession>
<evidence type="ECO:0000256" key="4">
    <source>
        <dbReference type="SAM" id="MobiDB-lite"/>
    </source>
</evidence>
<dbReference type="AlphaFoldDB" id="A0A2N5ZCF7"/>
<dbReference type="InterPro" id="IPR011990">
    <property type="entry name" value="TPR-like_helical_dom_sf"/>
</dbReference>
<feature type="region of interest" description="Disordered" evidence="4">
    <location>
        <begin position="284"/>
        <end position="304"/>
    </location>
</feature>
<dbReference type="EMBL" id="PKTG01000116">
    <property type="protein sequence ID" value="PLX16363.1"/>
    <property type="molecule type" value="Genomic_DNA"/>
</dbReference>
<evidence type="ECO:0008006" key="7">
    <source>
        <dbReference type="Google" id="ProtNLM"/>
    </source>
</evidence>
<gene>
    <name evidence="5" type="ORF">C0601_10360</name>
</gene>
<dbReference type="GO" id="GO:0030968">
    <property type="term" value="P:endoplasmic reticulum unfolded protein response"/>
    <property type="evidence" value="ECO:0007669"/>
    <property type="project" value="TreeGrafter"/>
</dbReference>
<evidence type="ECO:0000256" key="1">
    <source>
        <dbReference type="ARBA" id="ARBA00022737"/>
    </source>
</evidence>
<dbReference type="InterPro" id="IPR052346">
    <property type="entry name" value="O-mannosyl-transferase_TMTC"/>
</dbReference>
<dbReference type="PANTHER" id="PTHR44227:SF3">
    <property type="entry name" value="PROTEIN O-MANNOSYL-TRANSFERASE TMTC4"/>
    <property type="match status" value="1"/>
</dbReference>
<keyword evidence="1" id="KW-0677">Repeat</keyword>
<evidence type="ECO:0000313" key="5">
    <source>
        <dbReference type="EMBL" id="PLX16363.1"/>
    </source>
</evidence>
<comment type="caution">
    <text evidence="5">The sequence shown here is derived from an EMBL/GenBank/DDBJ whole genome shotgun (WGS) entry which is preliminary data.</text>
</comment>